<evidence type="ECO:0000313" key="9">
    <source>
        <dbReference type="Proteomes" id="UP000285908"/>
    </source>
</evidence>
<dbReference type="SUPFAM" id="SSF69737">
    <property type="entry name" value="Urease metallochaperone UreE, C-terminal domain"/>
    <property type="match status" value="1"/>
</dbReference>
<organism evidence="8 9">
    <name type="scientific">Mesobaculum littorinae</name>
    <dbReference type="NCBI Taxonomy" id="2486419"/>
    <lineage>
        <taxon>Bacteria</taxon>
        <taxon>Pseudomonadati</taxon>
        <taxon>Pseudomonadota</taxon>
        <taxon>Alphaproteobacteria</taxon>
        <taxon>Rhodobacterales</taxon>
        <taxon>Roseobacteraceae</taxon>
        <taxon>Mesobaculum</taxon>
    </lineage>
</organism>
<reference evidence="8 9" key="1">
    <citation type="submission" date="2018-11" db="EMBL/GenBank/DDBJ databases">
        <title>Mesobaculum littorinae gen. nov., sp. nov., isolated from Littorina scabra that represents a novel genus of the order Rhodobacteraceae.</title>
        <authorList>
            <person name="Li F."/>
        </authorList>
    </citation>
    <scope>NUCLEOTIDE SEQUENCE [LARGE SCALE GENOMIC DNA]</scope>
    <source>
        <strain evidence="8 9">M0103</strain>
    </source>
</reference>
<dbReference type="SUPFAM" id="SSF69287">
    <property type="entry name" value="Urease metallochaperone UreE, N-terminal domain"/>
    <property type="match status" value="1"/>
</dbReference>
<comment type="function">
    <text evidence="5">Involved in urease metallocenter assembly. Binds nickel. Probably functions as a nickel donor during metallocenter assembly.</text>
</comment>
<proteinExistence type="inferred from homology"/>
<gene>
    <name evidence="5" type="primary">ureE</name>
    <name evidence="8" type="ORF">EKE94_08105</name>
</gene>
<dbReference type="InterPro" id="IPR004029">
    <property type="entry name" value="UreE_N"/>
</dbReference>
<feature type="region of interest" description="Disordered" evidence="6">
    <location>
        <begin position="10"/>
        <end position="39"/>
    </location>
</feature>
<comment type="caution">
    <text evidence="8">The sequence shown here is derived from an EMBL/GenBank/DDBJ whole genome shotgun (WGS) entry which is preliminary data.</text>
</comment>
<dbReference type="GO" id="GO:0051082">
    <property type="term" value="F:unfolded protein binding"/>
    <property type="evidence" value="ECO:0007669"/>
    <property type="project" value="UniProtKB-UniRule"/>
</dbReference>
<feature type="domain" description="UreE urease accessory N-terminal" evidence="7">
    <location>
        <begin position="23"/>
        <end position="87"/>
    </location>
</feature>
<dbReference type="EMBL" id="RQXX01000002">
    <property type="protein sequence ID" value="RVV98846.1"/>
    <property type="molecule type" value="Genomic_DNA"/>
</dbReference>
<dbReference type="Pfam" id="PF05194">
    <property type="entry name" value="UreE_C"/>
    <property type="match status" value="1"/>
</dbReference>
<feature type="compositionally biased region" description="Low complexity" evidence="6">
    <location>
        <begin position="17"/>
        <end position="33"/>
    </location>
</feature>
<dbReference type="CDD" id="cd00571">
    <property type="entry name" value="UreE"/>
    <property type="match status" value="1"/>
</dbReference>
<sequence>MTDLPRAHVVLRRDGLPASPGQAGPQGGRQTTPHAAPTDHIEMDYEARFLRRRRVTTAAGEDVLVDLPETTDLRDGDALVLDDGRHIAVVAACEPLLEVRGPSLARLAWHIGNRHTPCEVRADCLRLQADHVLAQMLSGLGADLREVSAPFTPEGGAYGTGRTLPHSHGPGEAAEHHRHSHGASGAAEHHHTHSHAAGGDTQVAPTSPRRPGAPIKEDP</sequence>
<evidence type="ECO:0000256" key="5">
    <source>
        <dbReference type="HAMAP-Rule" id="MF_00822"/>
    </source>
</evidence>
<dbReference type="Proteomes" id="UP000285908">
    <property type="component" value="Unassembled WGS sequence"/>
</dbReference>
<name>A0A438AJM3_9RHOB</name>
<dbReference type="GO" id="GO:0006457">
    <property type="term" value="P:protein folding"/>
    <property type="evidence" value="ECO:0007669"/>
    <property type="project" value="InterPro"/>
</dbReference>
<keyword evidence="3 5" id="KW-0533">Nickel</keyword>
<evidence type="ECO:0000256" key="3">
    <source>
        <dbReference type="ARBA" id="ARBA00022596"/>
    </source>
</evidence>
<protein>
    <recommendedName>
        <fullName evidence="5">Urease accessory protein UreE</fullName>
    </recommendedName>
</protein>
<dbReference type="SMART" id="SM00988">
    <property type="entry name" value="UreE_N"/>
    <property type="match status" value="1"/>
</dbReference>
<feature type="region of interest" description="Disordered" evidence="6">
    <location>
        <begin position="151"/>
        <end position="219"/>
    </location>
</feature>
<dbReference type="Pfam" id="PF02814">
    <property type="entry name" value="UreE_N"/>
    <property type="match status" value="1"/>
</dbReference>
<dbReference type="GO" id="GO:0016151">
    <property type="term" value="F:nickel cation binding"/>
    <property type="evidence" value="ECO:0007669"/>
    <property type="project" value="UniProtKB-UniRule"/>
</dbReference>
<dbReference type="InterPro" id="IPR012406">
    <property type="entry name" value="UreE"/>
</dbReference>
<keyword evidence="2 5" id="KW-0963">Cytoplasm</keyword>
<dbReference type="GO" id="GO:0065003">
    <property type="term" value="P:protein-containing complex assembly"/>
    <property type="evidence" value="ECO:0007669"/>
    <property type="project" value="InterPro"/>
</dbReference>
<dbReference type="HAMAP" id="MF_00822">
    <property type="entry name" value="UreE"/>
    <property type="match status" value="1"/>
</dbReference>
<dbReference type="Gene3D" id="3.30.70.790">
    <property type="entry name" value="UreE, C-terminal domain"/>
    <property type="match status" value="1"/>
</dbReference>
<comment type="subcellular location">
    <subcellularLocation>
        <location evidence="1 5">Cytoplasm</location>
    </subcellularLocation>
</comment>
<accession>A0A438AJM3</accession>
<evidence type="ECO:0000259" key="7">
    <source>
        <dbReference type="SMART" id="SM00988"/>
    </source>
</evidence>
<comment type="similarity">
    <text evidence="5">Belongs to the UreE family.</text>
</comment>
<evidence type="ECO:0000256" key="1">
    <source>
        <dbReference type="ARBA" id="ARBA00004496"/>
    </source>
</evidence>
<dbReference type="InterPro" id="IPR007864">
    <property type="entry name" value="UreE_C_dom"/>
</dbReference>
<keyword evidence="4 5" id="KW-0143">Chaperone</keyword>
<dbReference type="Gene3D" id="2.60.260.20">
    <property type="entry name" value="Urease metallochaperone UreE, N-terminal domain"/>
    <property type="match status" value="1"/>
</dbReference>
<evidence type="ECO:0000313" key="8">
    <source>
        <dbReference type="EMBL" id="RVV98846.1"/>
    </source>
</evidence>
<dbReference type="InterPro" id="IPR036118">
    <property type="entry name" value="UreE_N_sf"/>
</dbReference>
<evidence type="ECO:0000256" key="4">
    <source>
        <dbReference type="ARBA" id="ARBA00023186"/>
    </source>
</evidence>
<evidence type="ECO:0000256" key="6">
    <source>
        <dbReference type="SAM" id="MobiDB-lite"/>
    </source>
</evidence>
<dbReference type="GO" id="GO:0019627">
    <property type="term" value="P:urea metabolic process"/>
    <property type="evidence" value="ECO:0007669"/>
    <property type="project" value="InterPro"/>
</dbReference>
<dbReference type="AlphaFoldDB" id="A0A438AJM3"/>
<dbReference type="RefSeq" id="WP_127906080.1">
    <property type="nucleotide sequence ID" value="NZ_RQXX01000002.1"/>
</dbReference>
<evidence type="ECO:0000256" key="2">
    <source>
        <dbReference type="ARBA" id="ARBA00022490"/>
    </source>
</evidence>
<keyword evidence="9" id="KW-1185">Reference proteome</keyword>
<dbReference type="OrthoDB" id="9802215at2"/>
<dbReference type="GO" id="GO:0005737">
    <property type="term" value="C:cytoplasm"/>
    <property type="evidence" value="ECO:0007669"/>
    <property type="project" value="UniProtKB-SubCell"/>
</dbReference>